<name>A0A9X3HZU1_9FLAO</name>
<organism evidence="2 3">
    <name type="scientific">Salinimicrobium profundisediminis</name>
    <dbReference type="NCBI Taxonomy" id="2994553"/>
    <lineage>
        <taxon>Bacteria</taxon>
        <taxon>Pseudomonadati</taxon>
        <taxon>Bacteroidota</taxon>
        <taxon>Flavobacteriia</taxon>
        <taxon>Flavobacteriales</taxon>
        <taxon>Flavobacteriaceae</taxon>
        <taxon>Salinimicrobium</taxon>
    </lineage>
</organism>
<dbReference type="Proteomes" id="UP001148482">
    <property type="component" value="Unassembled WGS sequence"/>
</dbReference>
<feature type="compositionally biased region" description="Polar residues" evidence="1">
    <location>
        <begin position="90"/>
        <end position="101"/>
    </location>
</feature>
<accession>A0A9X3HZU1</accession>
<keyword evidence="3" id="KW-1185">Reference proteome</keyword>
<proteinExistence type="predicted"/>
<sequence length="101" mass="12068">MQKKSISFQYLHRDEGNYKTFGEIIFGNDEDLSPEKAEETLRKKLIDTTYFYPLPNGIPLFQEHTGYIYFSDWYEFQKFSRTNEKPTDPRSLSTFLSQFSE</sequence>
<dbReference type="RefSeq" id="WP_266067934.1">
    <property type="nucleotide sequence ID" value="NZ_JAPJDA010000002.1"/>
</dbReference>
<evidence type="ECO:0000313" key="3">
    <source>
        <dbReference type="Proteomes" id="UP001148482"/>
    </source>
</evidence>
<feature type="region of interest" description="Disordered" evidence="1">
    <location>
        <begin position="82"/>
        <end position="101"/>
    </location>
</feature>
<evidence type="ECO:0000256" key="1">
    <source>
        <dbReference type="SAM" id="MobiDB-lite"/>
    </source>
</evidence>
<dbReference type="AlphaFoldDB" id="A0A9X3HZU1"/>
<comment type="caution">
    <text evidence="2">The sequence shown here is derived from an EMBL/GenBank/DDBJ whole genome shotgun (WGS) entry which is preliminary data.</text>
</comment>
<protein>
    <submittedName>
        <fullName evidence="2">Uncharacterized protein</fullName>
    </submittedName>
</protein>
<dbReference type="EMBL" id="JAPJDA010000002">
    <property type="protein sequence ID" value="MCX2836753.1"/>
    <property type="molecule type" value="Genomic_DNA"/>
</dbReference>
<gene>
    <name evidence="2" type="ORF">OQ279_01200</name>
</gene>
<evidence type="ECO:0000313" key="2">
    <source>
        <dbReference type="EMBL" id="MCX2836753.1"/>
    </source>
</evidence>
<reference evidence="2" key="1">
    <citation type="submission" date="2022-11" db="EMBL/GenBank/DDBJ databases">
        <title>Salinimicrobium profundisediminis sp. nov., isolated from deep-sea sediment of the Mariana Trench.</title>
        <authorList>
            <person name="Fu H."/>
        </authorList>
    </citation>
    <scope>NUCLEOTIDE SEQUENCE</scope>
    <source>
        <strain evidence="2">MT39</strain>
    </source>
</reference>